<evidence type="ECO:0000256" key="1">
    <source>
        <dbReference type="SAM" id="MobiDB-lite"/>
    </source>
</evidence>
<dbReference type="Proteomes" id="UP000784294">
    <property type="component" value="Unassembled WGS sequence"/>
</dbReference>
<organism evidence="2 3">
    <name type="scientific">Protopolystoma xenopodis</name>
    <dbReference type="NCBI Taxonomy" id="117903"/>
    <lineage>
        <taxon>Eukaryota</taxon>
        <taxon>Metazoa</taxon>
        <taxon>Spiralia</taxon>
        <taxon>Lophotrochozoa</taxon>
        <taxon>Platyhelminthes</taxon>
        <taxon>Monogenea</taxon>
        <taxon>Polyopisthocotylea</taxon>
        <taxon>Polystomatidea</taxon>
        <taxon>Polystomatidae</taxon>
        <taxon>Protopolystoma</taxon>
    </lineage>
</organism>
<dbReference type="EMBL" id="CAAALY010253117">
    <property type="protein sequence ID" value="VEL36763.1"/>
    <property type="molecule type" value="Genomic_DNA"/>
</dbReference>
<feature type="compositionally biased region" description="Basic and acidic residues" evidence="1">
    <location>
        <begin position="1"/>
        <end position="17"/>
    </location>
</feature>
<accession>A0A3S5CTY7</accession>
<sequence length="115" mass="13569">MVSVSDDVHHRTEEISARSHRGRRMLSRDFLHRVQQTKVQGNPPAVSSATNLRIPSTRLFKRNEMYASIKRANVLNRRNECRKLSRHYLLLLGWLEEREREEVQEPPLNKGRRLG</sequence>
<comment type="caution">
    <text evidence="2">The sequence shown here is derived from an EMBL/GenBank/DDBJ whole genome shotgun (WGS) entry which is preliminary data.</text>
</comment>
<evidence type="ECO:0000313" key="2">
    <source>
        <dbReference type="EMBL" id="VEL36763.1"/>
    </source>
</evidence>
<gene>
    <name evidence="2" type="ORF">PXEA_LOCUS30203</name>
</gene>
<name>A0A3S5CTY7_9PLAT</name>
<feature type="region of interest" description="Disordered" evidence="1">
    <location>
        <begin position="1"/>
        <end position="22"/>
    </location>
</feature>
<dbReference type="AlphaFoldDB" id="A0A3S5CTY7"/>
<reference evidence="2" key="1">
    <citation type="submission" date="2018-11" db="EMBL/GenBank/DDBJ databases">
        <authorList>
            <consortium name="Pathogen Informatics"/>
        </authorList>
    </citation>
    <scope>NUCLEOTIDE SEQUENCE</scope>
</reference>
<keyword evidence="3" id="KW-1185">Reference proteome</keyword>
<proteinExistence type="predicted"/>
<evidence type="ECO:0000313" key="3">
    <source>
        <dbReference type="Proteomes" id="UP000784294"/>
    </source>
</evidence>
<protein>
    <submittedName>
        <fullName evidence="2">Uncharacterized protein</fullName>
    </submittedName>
</protein>